<gene>
    <name evidence="8" type="ORF">ACFQ5K_02815</name>
</gene>
<dbReference type="PIRSF" id="PIRSF006483">
    <property type="entry name" value="Membrane_protein_YitT"/>
    <property type="match status" value="1"/>
</dbReference>
<evidence type="ECO:0000256" key="3">
    <source>
        <dbReference type="ARBA" id="ARBA00022692"/>
    </source>
</evidence>
<dbReference type="Pfam" id="PF10035">
    <property type="entry name" value="DUF2179"/>
    <property type="match status" value="1"/>
</dbReference>
<protein>
    <submittedName>
        <fullName evidence="8">YitT family protein</fullName>
    </submittedName>
</protein>
<comment type="subcellular location">
    <subcellularLocation>
        <location evidence="1">Cell membrane</location>
        <topology evidence="1">Multi-pass membrane protein</topology>
    </subcellularLocation>
</comment>
<dbReference type="InterPro" id="IPR015867">
    <property type="entry name" value="N-reg_PII/ATP_PRibTrfase_C"/>
</dbReference>
<evidence type="ECO:0000256" key="2">
    <source>
        <dbReference type="ARBA" id="ARBA00022475"/>
    </source>
</evidence>
<dbReference type="InterPro" id="IPR003740">
    <property type="entry name" value="YitT"/>
</dbReference>
<keyword evidence="9" id="KW-1185">Reference proteome</keyword>
<keyword evidence="2" id="KW-1003">Cell membrane</keyword>
<feature type="transmembrane region" description="Helical" evidence="6">
    <location>
        <begin position="12"/>
        <end position="31"/>
    </location>
</feature>
<evidence type="ECO:0000313" key="9">
    <source>
        <dbReference type="Proteomes" id="UP001597212"/>
    </source>
</evidence>
<evidence type="ECO:0000256" key="6">
    <source>
        <dbReference type="SAM" id="Phobius"/>
    </source>
</evidence>
<comment type="caution">
    <text evidence="8">The sequence shown here is derived from an EMBL/GenBank/DDBJ whole genome shotgun (WGS) entry which is preliminary data.</text>
</comment>
<feature type="transmembrane region" description="Helical" evidence="6">
    <location>
        <begin position="106"/>
        <end position="126"/>
    </location>
</feature>
<keyword evidence="5 6" id="KW-0472">Membrane</keyword>
<reference evidence="9" key="1">
    <citation type="journal article" date="2019" name="Int. J. Syst. Evol. Microbiol.">
        <title>The Global Catalogue of Microorganisms (GCM) 10K type strain sequencing project: providing services to taxonomists for standard genome sequencing and annotation.</title>
        <authorList>
            <consortium name="The Broad Institute Genomics Platform"/>
            <consortium name="The Broad Institute Genome Sequencing Center for Infectious Disease"/>
            <person name="Wu L."/>
            <person name="Ma J."/>
        </authorList>
    </citation>
    <scope>NUCLEOTIDE SEQUENCE [LARGE SCALE GENOMIC DNA]</scope>
    <source>
        <strain evidence="9">CCM 8912</strain>
    </source>
</reference>
<keyword evidence="3 6" id="KW-0812">Transmembrane</keyword>
<dbReference type="Pfam" id="PF02588">
    <property type="entry name" value="YitT_membrane"/>
    <property type="match status" value="1"/>
</dbReference>
<accession>A0ABW4CSH5</accession>
<evidence type="ECO:0000259" key="7">
    <source>
        <dbReference type="Pfam" id="PF10035"/>
    </source>
</evidence>
<dbReference type="RefSeq" id="WP_125756912.1">
    <property type="nucleotide sequence ID" value="NZ_JBHTOK010000012.1"/>
</dbReference>
<dbReference type="EMBL" id="JBHTOK010000012">
    <property type="protein sequence ID" value="MFD1440321.1"/>
    <property type="molecule type" value="Genomic_DNA"/>
</dbReference>
<evidence type="ECO:0000256" key="1">
    <source>
        <dbReference type="ARBA" id="ARBA00004651"/>
    </source>
</evidence>
<feature type="transmembrane region" description="Helical" evidence="6">
    <location>
        <begin position="171"/>
        <end position="189"/>
    </location>
</feature>
<keyword evidence="4 6" id="KW-1133">Transmembrane helix</keyword>
<dbReference type="CDD" id="cd16380">
    <property type="entry name" value="YitT_C"/>
    <property type="match status" value="1"/>
</dbReference>
<evidence type="ECO:0000313" key="8">
    <source>
        <dbReference type="EMBL" id="MFD1440321.1"/>
    </source>
</evidence>
<name>A0ABW4CSH5_9LACO</name>
<organism evidence="8 9">
    <name type="scientific">Lacticaseibacillus hegangensis</name>
    <dbReference type="NCBI Taxonomy" id="2486010"/>
    <lineage>
        <taxon>Bacteria</taxon>
        <taxon>Bacillati</taxon>
        <taxon>Bacillota</taxon>
        <taxon>Bacilli</taxon>
        <taxon>Lactobacillales</taxon>
        <taxon>Lactobacillaceae</taxon>
        <taxon>Lacticaseibacillus</taxon>
    </lineage>
</organism>
<evidence type="ECO:0000256" key="5">
    <source>
        <dbReference type="ARBA" id="ARBA00023136"/>
    </source>
</evidence>
<evidence type="ECO:0000256" key="4">
    <source>
        <dbReference type="ARBA" id="ARBA00022989"/>
    </source>
</evidence>
<feature type="domain" description="DUF2179" evidence="7">
    <location>
        <begin position="219"/>
        <end position="273"/>
    </location>
</feature>
<dbReference type="Proteomes" id="UP001597212">
    <property type="component" value="Unassembled WGS sequence"/>
</dbReference>
<dbReference type="InterPro" id="IPR051461">
    <property type="entry name" value="UPF0750_membrane"/>
</dbReference>
<sequence length="277" mass="29165">MRNKLTTPAGRGLLLLIALSLIAGSINLFYAPHGVAAGGATGLAIIVQESIGVPLWLTTLAFNCLMLILAWFMLGRGTFRRILAGSVGLPVMLALIPQRMIVADRLLAVIIGSVIFAVGVGLIYRIDASSGGTTVPPLILQKYLRLKPAIGLFAVDFLICLLNIPVAGIEAFVLAVFAIGLSSLVMNAVETGLDRKKVVYVMSERHAAITAAVQARTDHGLTLQSVVGGFSKTPGTMLMIVVEQPDFRALIDGIRAIDPDAFILAVEATEVHGGSLG</sequence>
<proteinExistence type="predicted"/>
<feature type="transmembrane region" description="Helical" evidence="6">
    <location>
        <begin position="51"/>
        <end position="74"/>
    </location>
</feature>
<dbReference type="PANTHER" id="PTHR33545:SF9">
    <property type="entry name" value="UPF0750 MEMBRANE PROTEIN YITE"/>
    <property type="match status" value="1"/>
</dbReference>
<dbReference type="Gene3D" id="3.30.70.120">
    <property type="match status" value="1"/>
</dbReference>
<dbReference type="PANTHER" id="PTHR33545">
    <property type="entry name" value="UPF0750 MEMBRANE PROTEIN YITT-RELATED"/>
    <property type="match status" value="1"/>
</dbReference>
<dbReference type="InterPro" id="IPR019264">
    <property type="entry name" value="DUF2179"/>
</dbReference>